<gene>
    <name evidence="1" type="ORF">ID47_00515</name>
</gene>
<keyword evidence="2" id="KW-1185">Reference proteome</keyword>
<reference evidence="1 2" key="1">
    <citation type="submission" date="2014-07" db="EMBL/GenBank/DDBJ databases">
        <title>Comparative genomic insights into amoeba endosymbionts belonging to the families of Holosporaceae and Candidatus Midichloriaceae within Rickettsiales.</title>
        <authorList>
            <person name="Wang Z."/>
            <person name="Wu M."/>
        </authorList>
    </citation>
    <scope>NUCLEOTIDE SEQUENCE [LARGE SCALE GENOMIC DNA]</scope>
    <source>
        <strain evidence="1">PRA3</strain>
    </source>
</reference>
<dbReference type="OrthoDB" id="9210832at2"/>
<organism evidence="1 2">
    <name type="scientific">Candidatus Odyssella acanthamoebae</name>
    <dbReference type="NCBI Taxonomy" id="91604"/>
    <lineage>
        <taxon>Bacteria</taxon>
        <taxon>Pseudomonadati</taxon>
        <taxon>Pseudomonadota</taxon>
        <taxon>Alphaproteobacteria</taxon>
        <taxon>Holosporales</taxon>
        <taxon>Candidatus Paracaedibacteraceae</taxon>
        <taxon>Candidatus Odyssella</taxon>
    </lineage>
</organism>
<evidence type="ECO:0000313" key="1">
    <source>
        <dbReference type="EMBL" id="AIK95569.1"/>
    </source>
</evidence>
<name>A0A077AU78_9PROT</name>
<protein>
    <submittedName>
        <fullName evidence="1">Uncharacterized protein</fullName>
    </submittedName>
</protein>
<dbReference type="eggNOG" id="ENOG5031AWA">
    <property type="taxonomic scope" value="Bacteria"/>
</dbReference>
<dbReference type="AlphaFoldDB" id="A0A077AU78"/>
<dbReference type="RefSeq" id="WP_038462756.1">
    <property type="nucleotide sequence ID" value="NZ_CP008941.1"/>
</dbReference>
<proteinExistence type="predicted"/>
<dbReference type="HOGENOM" id="CLU_1265029_0_0_5"/>
<sequence length="226" mass="25457">MISSNRLTPFKELKNYVTSWQKEELAFSYELDCSVTPAGLVLTLHQSQTAFSLAITIQPSPDSLRISSFTLEEESHLGDLSQPLYDAALIEMVLQGLDLIAFCAQRFNKQEVNFMLSSDDADHLTSLKSLFQSISTHTTIHGKRQLLTLIIGDEFFETMESMTVQLHQKLWGHQKSDLVVRKYLQSADRTNAPVLSFLSLHKKDTTVRQVGNVIAFPKASQHKTAI</sequence>
<dbReference type="KEGG" id="paca:ID47_00515"/>
<dbReference type="EMBL" id="CP008941">
    <property type="protein sequence ID" value="AIK95569.1"/>
    <property type="molecule type" value="Genomic_DNA"/>
</dbReference>
<dbReference type="Proteomes" id="UP000028926">
    <property type="component" value="Chromosome"/>
</dbReference>
<accession>A0A077AU78</accession>
<evidence type="ECO:0000313" key="2">
    <source>
        <dbReference type="Proteomes" id="UP000028926"/>
    </source>
</evidence>